<dbReference type="EMBL" id="CP012669">
    <property type="protein sequence ID" value="ALE15429.1"/>
    <property type="molecule type" value="Genomic_DNA"/>
</dbReference>
<evidence type="ECO:0000256" key="1">
    <source>
        <dbReference type="SAM" id="SignalP"/>
    </source>
</evidence>
<dbReference type="OrthoDB" id="7452692at2"/>
<organism evidence="2 3">
    <name type="scientific">Altererythrobacter epoxidivorans</name>
    <dbReference type="NCBI Taxonomy" id="361183"/>
    <lineage>
        <taxon>Bacteria</taxon>
        <taxon>Pseudomonadati</taxon>
        <taxon>Pseudomonadota</taxon>
        <taxon>Alphaproteobacteria</taxon>
        <taxon>Sphingomonadales</taxon>
        <taxon>Erythrobacteraceae</taxon>
        <taxon>Altererythrobacter</taxon>
    </lineage>
</organism>
<dbReference type="KEGG" id="aep:AMC99_00113"/>
<evidence type="ECO:0000313" key="2">
    <source>
        <dbReference type="EMBL" id="ALE15429.1"/>
    </source>
</evidence>
<protein>
    <submittedName>
        <fullName evidence="2">Uncharacterized protein</fullName>
    </submittedName>
</protein>
<dbReference type="Proteomes" id="UP000057938">
    <property type="component" value="Chromosome"/>
</dbReference>
<evidence type="ECO:0000313" key="3">
    <source>
        <dbReference type="Proteomes" id="UP000057938"/>
    </source>
</evidence>
<dbReference type="AlphaFoldDB" id="A0A0M4LSC9"/>
<reference evidence="2 3" key="1">
    <citation type="submission" date="2015-09" db="EMBL/GenBank/DDBJ databases">
        <title>Complete genome sequence of a benzo[a]pyrene-degrading bacterium Altererythrobacter epoxidivorans CGMCC 1.7731T.</title>
        <authorList>
            <person name="Li Z."/>
            <person name="Cheng H."/>
            <person name="Huo Y."/>
            <person name="Xu X."/>
        </authorList>
    </citation>
    <scope>NUCLEOTIDE SEQUENCE [LARGE SCALE GENOMIC DNA]</scope>
    <source>
        <strain evidence="2 3">CGMCC 1.7731</strain>
    </source>
</reference>
<name>A0A0M4LSC9_9SPHN</name>
<gene>
    <name evidence="2" type="ORF">AMC99_00113</name>
</gene>
<keyword evidence="1" id="KW-0732">Signal</keyword>
<dbReference type="RefSeq" id="WP_061921413.1">
    <property type="nucleotide sequence ID" value="NZ_CP012669.1"/>
</dbReference>
<proteinExistence type="predicted"/>
<dbReference type="STRING" id="361183.AMC99_00113"/>
<feature type="chain" id="PRO_5005797834" evidence="1">
    <location>
        <begin position="25"/>
        <end position="202"/>
    </location>
</feature>
<accession>A0A0M4LSC9</accession>
<feature type="signal peptide" evidence="1">
    <location>
        <begin position="1"/>
        <end position="24"/>
    </location>
</feature>
<dbReference type="PATRIC" id="fig|361183.4.peg.118"/>
<sequence>MSGSSAPRSALRAAALGAFVLVSAGCSGTPAERPGQSASAPASLTSTERLADDLAEASLAYDNGDLSELTVRLRAIELAGAQPSDEPGQAALVAWRGVVPPGDIPLRGRVLGPAYLTGTLAAGAEIDTEQLLMGGQSVSIAAGTAPRKGLRLRVLRGDGKMVCEQTPAHARECRFVPSYTQRYRIVLQNTGTGEARYHIVFD</sequence>
<keyword evidence="3" id="KW-1185">Reference proteome</keyword>